<keyword evidence="4" id="KW-1185">Reference proteome</keyword>
<evidence type="ECO:0000313" key="4">
    <source>
        <dbReference type="Proteomes" id="UP000546007"/>
    </source>
</evidence>
<protein>
    <recommendedName>
        <fullName evidence="2">CAAX prenyl protease 2/Lysostaphin resistance protein A-like domain-containing protein</fullName>
    </recommendedName>
</protein>
<dbReference type="InterPro" id="IPR003675">
    <property type="entry name" value="Rce1/LyrA-like_dom"/>
</dbReference>
<dbReference type="EMBL" id="JACIES010000001">
    <property type="protein sequence ID" value="MBB4025008.1"/>
    <property type="molecule type" value="Genomic_DNA"/>
</dbReference>
<feature type="domain" description="CAAX prenyl protease 2/Lysostaphin resistance protein A-like" evidence="2">
    <location>
        <begin position="152"/>
        <end position="251"/>
    </location>
</feature>
<evidence type="ECO:0000259" key="2">
    <source>
        <dbReference type="Pfam" id="PF02517"/>
    </source>
</evidence>
<evidence type="ECO:0000313" key="3">
    <source>
        <dbReference type="EMBL" id="MBB4025008.1"/>
    </source>
</evidence>
<dbReference type="GeneID" id="93101219"/>
<keyword evidence="1" id="KW-0472">Membrane</keyword>
<sequence length="317" mass="35798">MENLKFRINNVMFLEKSYKGNNKWYFYILTLIIVFAAVQVASIPLVIYSIIMNPEILSGGTNNILAVTNTNLGLALMLFTFAGGVIALLLCVKYFHHKKPTDILTGRNRFDVKRVFFGAAIWGILTIVLLGAQYGFGDTSNLVFQFQPFNFIMMCIVILIFIPFQVAFEEFIFRGYLMQGSILLFKYRWVALLLTGFAFGLLHGSNPEVDRFGFWVAMPQYILMGLLLGLVAIWDDGLELALGLHLANNVISSLVVTHDASALQTHALFKDMAPTASHMDTVVMLVCGVIFLWVCNRKYKFFSKGNLWGKVEREVVE</sequence>
<reference evidence="3 4" key="1">
    <citation type="submission" date="2020-08" db="EMBL/GenBank/DDBJ databases">
        <title>Genomic Encyclopedia of Type Strains, Phase IV (KMG-IV): sequencing the most valuable type-strain genomes for metagenomic binning, comparative biology and taxonomic classification.</title>
        <authorList>
            <person name="Goeker M."/>
        </authorList>
    </citation>
    <scope>NUCLEOTIDE SEQUENCE [LARGE SCALE GENOMIC DNA]</scope>
    <source>
        <strain evidence="3 4">DSM 105721</strain>
    </source>
</reference>
<feature type="transmembrane region" description="Helical" evidence="1">
    <location>
        <begin position="115"/>
        <end position="136"/>
    </location>
</feature>
<dbReference type="PANTHER" id="PTHR36435">
    <property type="entry name" value="SLR1288 PROTEIN"/>
    <property type="match status" value="1"/>
</dbReference>
<organism evidence="3 4">
    <name type="scientific">Butyricimonas faecihominis</name>
    <dbReference type="NCBI Taxonomy" id="1472416"/>
    <lineage>
        <taxon>Bacteria</taxon>
        <taxon>Pseudomonadati</taxon>
        <taxon>Bacteroidota</taxon>
        <taxon>Bacteroidia</taxon>
        <taxon>Bacteroidales</taxon>
        <taxon>Odoribacteraceae</taxon>
        <taxon>Butyricimonas</taxon>
    </lineage>
</organism>
<keyword evidence="1" id="KW-1133">Transmembrane helix</keyword>
<dbReference type="InterPro" id="IPR052710">
    <property type="entry name" value="CAAX_protease"/>
</dbReference>
<feature type="transmembrane region" description="Helical" evidence="1">
    <location>
        <begin position="71"/>
        <end position="95"/>
    </location>
</feature>
<gene>
    <name evidence="3" type="ORF">GGR14_000769</name>
</gene>
<dbReference type="GO" id="GO:0004175">
    <property type="term" value="F:endopeptidase activity"/>
    <property type="evidence" value="ECO:0007669"/>
    <property type="project" value="UniProtKB-ARBA"/>
</dbReference>
<dbReference type="Pfam" id="PF02517">
    <property type="entry name" value="Rce1-like"/>
    <property type="match status" value="1"/>
</dbReference>
<proteinExistence type="predicted"/>
<dbReference type="RefSeq" id="WP_229782875.1">
    <property type="nucleotide sequence ID" value="NZ_AP028155.1"/>
</dbReference>
<dbReference type="Proteomes" id="UP000546007">
    <property type="component" value="Unassembled WGS sequence"/>
</dbReference>
<feature type="transmembrane region" description="Helical" evidence="1">
    <location>
        <begin position="276"/>
        <end position="295"/>
    </location>
</feature>
<feature type="transmembrane region" description="Helical" evidence="1">
    <location>
        <begin position="24"/>
        <end position="51"/>
    </location>
</feature>
<accession>A0A7W6HV40</accession>
<dbReference type="AlphaFoldDB" id="A0A7W6HV40"/>
<dbReference type="PANTHER" id="PTHR36435:SF1">
    <property type="entry name" value="CAAX AMINO TERMINAL PROTEASE FAMILY PROTEIN"/>
    <property type="match status" value="1"/>
</dbReference>
<keyword evidence="1" id="KW-0812">Transmembrane</keyword>
<name>A0A7W6HV40_9BACT</name>
<feature type="transmembrane region" description="Helical" evidence="1">
    <location>
        <begin position="212"/>
        <end position="233"/>
    </location>
</feature>
<feature type="transmembrane region" description="Helical" evidence="1">
    <location>
        <begin position="189"/>
        <end position="206"/>
    </location>
</feature>
<feature type="transmembrane region" description="Helical" evidence="1">
    <location>
        <begin position="148"/>
        <end position="168"/>
    </location>
</feature>
<feature type="transmembrane region" description="Helical" evidence="1">
    <location>
        <begin position="240"/>
        <end position="256"/>
    </location>
</feature>
<comment type="caution">
    <text evidence="3">The sequence shown here is derived from an EMBL/GenBank/DDBJ whole genome shotgun (WGS) entry which is preliminary data.</text>
</comment>
<evidence type="ECO:0000256" key="1">
    <source>
        <dbReference type="SAM" id="Phobius"/>
    </source>
</evidence>
<dbReference type="GO" id="GO:0080120">
    <property type="term" value="P:CAAX-box protein maturation"/>
    <property type="evidence" value="ECO:0007669"/>
    <property type="project" value="UniProtKB-ARBA"/>
</dbReference>